<evidence type="ECO:0000256" key="1">
    <source>
        <dbReference type="SAM" id="MobiDB-lite"/>
    </source>
</evidence>
<feature type="transmembrane region" description="Helical" evidence="2">
    <location>
        <begin position="29"/>
        <end position="49"/>
    </location>
</feature>
<feature type="region of interest" description="Disordered" evidence="1">
    <location>
        <begin position="1"/>
        <end position="24"/>
    </location>
</feature>
<dbReference type="EMBL" id="JBHSOF010000013">
    <property type="protein sequence ID" value="MFC5663937.1"/>
    <property type="molecule type" value="Genomic_DNA"/>
</dbReference>
<proteinExistence type="predicted"/>
<keyword evidence="2" id="KW-0472">Membrane</keyword>
<keyword evidence="2" id="KW-1133">Transmembrane helix</keyword>
<organism evidence="3 4">
    <name type="scientific">Kitasatospora misakiensis</name>
    <dbReference type="NCBI Taxonomy" id="67330"/>
    <lineage>
        <taxon>Bacteria</taxon>
        <taxon>Bacillati</taxon>
        <taxon>Actinomycetota</taxon>
        <taxon>Actinomycetes</taxon>
        <taxon>Kitasatosporales</taxon>
        <taxon>Streptomycetaceae</taxon>
        <taxon>Kitasatospora</taxon>
    </lineage>
</organism>
<evidence type="ECO:0000313" key="4">
    <source>
        <dbReference type="Proteomes" id="UP001595975"/>
    </source>
</evidence>
<comment type="caution">
    <text evidence="3">The sequence shown here is derived from an EMBL/GenBank/DDBJ whole genome shotgun (WGS) entry which is preliminary data.</text>
</comment>
<accession>A0ABW0X090</accession>
<feature type="transmembrane region" description="Helical" evidence="2">
    <location>
        <begin position="154"/>
        <end position="175"/>
    </location>
</feature>
<sequence length="177" mass="18434">MTVPGPAPRRRVPGPPEPGAAVPARPKDYAGAVYGSMLAASVIAASSLNEPHPRLSLILLLVITGLVFWAAHVYAHIAGQREAGQLVTRRQVREVGRHEWPIVEAAALPALAVLISPWLGTGDNAWLALAVAVCQQVAWATLGARRAGAPTRQILAEGAVNLVLGLVIVAAKVAVGH</sequence>
<feature type="transmembrane region" description="Helical" evidence="2">
    <location>
        <begin position="55"/>
        <end position="79"/>
    </location>
</feature>
<protein>
    <recommendedName>
        <fullName evidence="5">Integral membrane protein</fullName>
    </recommendedName>
</protein>
<dbReference type="Proteomes" id="UP001595975">
    <property type="component" value="Unassembled WGS sequence"/>
</dbReference>
<dbReference type="RefSeq" id="WP_380225641.1">
    <property type="nucleotide sequence ID" value="NZ_JBHSOF010000013.1"/>
</dbReference>
<evidence type="ECO:0008006" key="5">
    <source>
        <dbReference type="Google" id="ProtNLM"/>
    </source>
</evidence>
<reference evidence="4" key="1">
    <citation type="journal article" date="2019" name="Int. J. Syst. Evol. Microbiol.">
        <title>The Global Catalogue of Microorganisms (GCM) 10K type strain sequencing project: providing services to taxonomists for standard genome sequencing and annotation.</title>
        <authorList>
            <consortium name="The Broad Institute Genomics Platform"/>
            <consortium name="The Broad Institute Genome Sequencing Center for Infectious Disease"/>
            <person name="Wu L."/>
            <person name="Ma J."/>
        </authorList>
    </citation>
    <scope>NUCLEOTIDE SEQUENCE [LARGE SCALE GENOMIC DNA]</scope>
    <source>
        <strain evidence="4">CGMCC 4.1437</strain>
    </source>
</reference>
<feature type="transmembrane region" description="Helical" evidence="2">
    <location>
        <begin position="100"/>
        <end position="119"/>
    </location>
</feature>
<evidence type="ECO:0000256" key="2">
    <source>
        <dbReference type="SAM" id="Phobius"/>
    </source>
</evidence>
<keyword evidence="2" id="KW-0812">Transmembrane</keyword>
<name>A0ABW0X090_9ACTN</name>
<keyword evidence="4" id="KW-1185">Reference proteome</keyword>
<evidence type="ECO:0000313" key="3">
    <source>
        <dbReference type="EMBL" id="MFC5663937.1"/>
    </source>
</evidence>
<gene>
    <name evidence="3" type="ORF">ACFP3U_13200</name>
</gene>